<dbReference type="PROSITE" id="PS00788">
    <property type="entry name" value="CHORISMATE_SYNTHASE_2"/>
    <property type="match status" value="1"/>
</dbReference>
<dbReference type="InterPro" id="IPR000453">
    <property type="entry name" value="Chorismate_synth"/>
</dbReference>
<feature type="binding site" evidence="11">
    <location>
        <begin position="437"/>
        <end position="441"/>
    </location>
    <ligand>
        <name>FMN</name>
        <dbReference type="ChEBI" id="CHEBI:58210"/>
    </ligand>
</feature>
<dbReference type="InterPro" id="IPR035904">
    <property type="entry name" value="Chorismate_synth_AroC_sf"/>
</dbReference>
<feature type="compositionally biased region" description="Basic residues" evidence="13">
    <location>
        <begin position="92"/>
        <end position="109"/>
    </location>
</feature>
<dbReference type="HAMAP" id="MF_00300">
    <property type="entry name" value="Chorismate_synth"/>
    <property type="match status" value="1"/>
</dbReference>
<evidence type="ECO:0000256" key="3">
    <source>
        <dbReference type="ARBA" id="ARBA00013036"/>
    </source>
</evidence>
<dbReference type="PROSITE" id="PS00789">
    <property type="entry name" value="CHORISMATE_SYNTHASE_3"/>
    <property type="match status" value="1"/>
</dbReference>
<evidence type="ECO:0000313" key="15">
    <source>
        <dbReference type="Proteomes" id="UP000185124"/>
    </source>
</evidence>
<protein>
    <recommendedName>
        <fullName evidence="3 11">Chorismate synthase</fullName>
        <shortName evidence="11">CS</shortName>
        <ecNumber evidence="3 11">4.2.3.5</ecNumber>
    </recommendedName>
    <alternativeName>
        <fullName evidence="11">5-enolpyruvylshikimate-3-phosphate phospholyase</fullName>
    </alternativeName>
</protein>
<dbReference type="Pfam" id="PF01264">
    <property type="entry name" value="Chorismate_synt"/>
    <property type="match status" value="1"/>
</dbReference>
<evidence type="ECO:0000256" key="8">
    <source>
        <dbReference type="ARBA" id="ARBA00022857"/>
    </source>
</evidence>
<keyword evidence="5 11" id="KW-0285">Flavoprotein</keyword>
<name>A0A1N6BAZ6_9ACTN</name>
<comment type="subunit">
    <text evidence="11">Homotetramer.</text>
</comment>
<dbReference type="AlphaFoldDB" id="A0A1N6BAZ6"/>
<keyword evidence="7 11" id="KW-0274">FAD</keyword>
<comment type="cofactor">
    <cofactor evidence="11 12">
        <name>FMNH2</name>
        <dbReference type="ChEBI" id="CHEBI:57618"/>
    </cofactor>
    <text evidence="11 12">Reduced FMN (FMNH(2)).</text>
</comment>
<feature type="binding site" evidence="11">
    <location>
        <begin position="257"/>
        <end position="259"/>
    </location>
    <ligand>
        <name>FMN</name>
        <dbReference type="ChEBI" id="CHEBI:58210"/>
    </ligand>
</feature>
<dbReference type="GO" id="GO:0005829">
    <property type="term" value="C:cytosol"/>
    <property type="evidence" value="ECO:0007669"/>
    <property type="project" value="TreeGrafter"/>
</dbReference>
<comment type="pathway">
    <text evidence="1 11 12">Metabolic intermediate biosynthesis; chorismate biosynthesis; chorismate from D-erythrose 4-phosphate and phosphoenolpyruvate: step 7/7.</text>
</comment>
<evidence type="ECO:0000256" key="6">
    <source>
        <dbReference type="ARBA" id="ARBA00022643"/>
    </source>
</evidence>
<proteinExistence type="inferred from homology"/>
<evidence type="ECO:0000256" key="5">
    <source>
        <dbReference type="ARBA" id="ARBA00022630"/>
    </source>
</evidence>
<dbReference type="PANTHER" id="PTHR21085">
    <property type="entry name" value="CHORISMATE SYNTHASE"/>
    <property type="match status" value="1"/>
</dbReference>
<dbReference type="GO" id="GO:0009073">
    <property type="term" value="P:aromatic amino acid family biosynthetic process"/>
    <property type="evidence" value="ECO:0007669"/>
    <property type="project" value="UniProtKB-KW"/>
</dbReference>
<keyword evidence="6 11" id="KW-0288">FMN</keyword>
<keyword evidence="8 11" id="KW-0521">NADP</keyword>
<dbReference type="InterPro" id="IPR020541">
    <property type="entry name" value="Chorismate_synthase_CS"/>
</dbReference>
<evidence type="ECO:0000256" key="2">
    <source>
        <dbReference type="ARBA" id="ARBA00008014"/>
    </source>
</evidence>
<dbReference type="GO" id="GO:0008652">
    <property type="term" value="P:amino acid biosynthetic process"/>
    <property type="evidence" value="ECO:0007669"/>
    <property type="project" value="UniProtKB-KW"/>
</dbReference>
<dbReference type="FunFam" id="3.60.150.10:FF:000002">
    <property type="entry name" value="Chorismate synthase"/>
    <property type="match status" value="1"/>
</dbReference>
<evidence type="ECO:0000256" key="13">
    <source>
        <dbReference type="SAM" id="MobiDB-lite"/>
    </source>
</evidence>
<evidence type="ECO:0000256" key="1">
    <source>
        <dbReference type="ARBA" id="ARBA00005044"/>
    </source>
</evidence>
<keyword evidence="4 11" id="KW-0028">Amino-acid biosynthesis</keyword>
<keyword evidence="9 11" id="KW-0057">Aromatic amino acid biosynthesis</keyword>
<feature type="region of interest" description="Disordered" evidence="13">
    <location>
        <begin position="72"/>
        <end position="112"/>
    </location>
</feature>
<comment type="catalytic activity">
    <reaction evidence="11 12">
        <text>5-O-(1-carboxyvinyl)-3-phosphoshikimate = chorismate + phosphate</text>
        <dbReference type="Rhea" id="RHEA:21020"/>
        <dbReference type="ChEBI" id="CHEBI:29748"/>
        <dbReference type="ChEBI" id="CHEBI:43474"/>
        <dbReference type="ChEBI" id="CHEBI:57701"/>
        <dbReference type="EC" id="4.2.3.5"/>
    </reaction>
</comment>
<dbReference type="STRING" id="709881.SAMN04489832_7070"/>
<evidence type="ECO:0000256" key="12">
    <source>
        <dbReference type="RuleBase" id="RU000605"/>
    </source>
</evidence>
<feature type="binding site" evidence="11">
    <location>
        <position position="422"/>
    </location>
    <ligand>
        <name>FMN</name>
        <dbReference type="ChEBI" id="CHEBI:58210"/>
    </ligand>
</feature>
<dbReference type="PANTHER" id="PTHR21085:SF0">
    <property type="entry name" value="CHORISMATE SYNTHASE"/>
    <property type="match status" value="1"/>
</dbReference>
<feature type="binding site" evidence="11">
    <location>
        <position position="168"/>
    </location>
    <ligand>
        <name>NADP(+)</name>
        <dbReference type="ChEBI" id="CHEBI:58349"/>
    </ligand>
</feature>
<evidence type="ECO:0000256" key="4">
    <source>
        <dbReference type="ARBA" id="ARBA00022605"/>
    </source>
</evidence>
<dbReference type="EMBL" id="FSQT01000002">
    <property type="protein sequence ID" value="SIN43510.1"/>
    <property type="molecule type" value="Genomic_DNA"/>
</dbReference>
<feature type="compositionally biased region" description="Basic and acidic residues" evidence="13">
    <location>
        <begin position="79"/>
        <end position="88"/>
    </location>
</feature>
<dbReference type="GO" id="GO:0004107">
    <property type="term" value="F:chorismate synthase activity"/>
    <property type="evidence" value="ECO:0007669"/>
    <property type="project" value="UniProtKB-UniRule"/>
</dbReference>
<dbReference type="GO" id="GO:0010181">
    <property type="term" value="F:FMN binding"/>
    <property type="evidence" value="ECO:0007669"/>
    <property type="project" value="TreeGrafter"/>
</dbReference>
<sequence>MQWLLQRYPEFDTQPAGEARVTGQIAFARAPSGDRRGALRRARRALRRNPREPRAYLALAVAGRLVRVDAGAAHPAQTRPRDLSRGADVRVTGRRRAGGGVRRTGRGGHRTGAMTRRDTLTAVLRWLTAGESHGPALVALLEGVPAGIEVSTTEIADELARRRLGYGRGARMSFERDEVEVLGGLRHGVTLGSPVAIRVGNSEWPKWRTVMAADPVDPDELARQARNAPLTRPRPGHADLAGMQKYGHTDARPILERASARETAARVAVGTVAKALIRQALGIEIVSHVVELGPVAAKSGLRPSPRDAARIDADPLRCLDPEASALMVAEVDAAKKAADTLGGVVEVLAYGVPPGLGSHVQWDRKLDARLATALMSIQAIKGVEIGDGWQQARSRGSEAHDEIIPSATGVRRVTDRAGGLEGGITTGEPLRVRAAMKPISSLNRALATVDVTTGEPATAINQRSDVCAVPAAAVVAEAMVALVLAEAATEKFGGDSVAEIRRNVAGYLDALVIR</sequence>
<evidence type="ECO:0000256" key="9">
    <source>
        <dbReference type="ARBA" id="ARBA00023141"/>
    </source>
</evidence>
<dbReference type="UniPathway" id="UPA00053">
    <property type="reaction ID" value="UER00090"/>
</dbReference>
<organism evidence="14 15">
    <name type="scientific">Micromonospora cremea</name>
    <dbReference type="NCBI Taxonomy" id="709881"/>
    <lineage>
        <taxon>Bacteria</taxon>
        <taxon>Bacillati</taxon>
        <taxon>Actinomycetota</taxon>
        <taxon>Actinomycetes</taxon>
        <taxon>Micromonosporales</taxon>
        <taxon>Micromonosporaceae</taxon>
        <taxon>Micromonospora</taxon>
    </lineage>
</organism>
<feature type="binding site" evidence="11">
    <location>
        <begin position="378"/>
        <end position="379"/>
    </location>
    <ligand>
        <name>FMN</name>
        <dbReference type="ChEBI" id="CHEBI:58210"/>
    </ligand>
</feature>
<dbReference type="NCBIfam" id="TIGR00033">
    <property type="entry name" value="aroC"/>
    <property type="match status" value="1"/>
</dbReference>
<feature type="binding site" evidence="11">
    <location>
        <position position="162"/>
    </location>
    <ligand>
        <name>NADP(+)</name>
        <dbReference type="ChEBI" id="CHEBI:58349"/>
    </ligand>
</feature>
<evidence type="ECO:0000256" key="11">
    <source>
        <dbReference type="HAMAP-Rule" id="MF_00300"/>
    </source>
</evidence>
<dbReference type="Proteomes" id="UP000185124">
    <property type="component" value="Unassembled WGS sequence"/>
</dbReference>
<dbReference type="GO" id="GO:0009423">
    <property type="term" value="P:chorismate biosynthetic process"/>
    <property type="evidence" value="ECO:0007669"/>
    <property type="project" value="UniProtKB-UniRule"/>
</dbReference>
<dbReference type="EC" id="4.2.3.5" evidence="3 11"/>
<dbReference type="CDD" id="cd07304">
    <property type="entry name" value="Chorismate_synthase"/>
    <property type="match status" value="1"/>
</dbReference>
<dbReference type="PROSITE" id="PS00787">
    <property type="entry name" value="CHORISMATE_SYNTHASE_1"/>
    <property type="match status" value="1"/>
</dbReference>
<accession>A0A1N6BAZ6</accession>
<reference evidence="15" key="1">
    <citation type="submission" date="2016-12" db="EMBL/GenBank/DDBJ databases">
        <authorList>
            <person name="Varghese N."/>
            <person name="Submissions S."/>
        </authorList>
    </citation>
    <scope>NUCLEOTIDE SEQUENCE [LARGE SCALE GENOMIC DNA]</scope>
    <source>
        <strain evidence="15">DSM 45599</strain>
    </source>
</reference>
<dbReference type="Gene3D" id="3.60.150.10">
    <property type="entry name" value="Chorismate synthase AroC"/>
    <property type="match status" value="1"/>
</dbReference>
<evidence type="ECO:0000313" key="14">
    <source>
        <dbReference type="EMBL" id="SIN43510.1"/>
    </source>
</evidence>
<evidence type="ECO:0000256" key="7">
    <source>
        <dbReference type="ARBA" id="ARBA00022827"/>
    </source>
</evidence>
<dbReference type="SUPFAM" id="SSF103263">
    <property type="entry name" value="Chorismate synthase, AroC"/>
    <property type="match status" value="1"/>
</dbReference>
<evidence type="ECO:0000256" key="10">
    <source>
        <dbReference type="ARBA" id="ARBA00023239"/>
    </source>
</evidence>
<gene>
    <name evidence="11" type="primary">aroC</name>
    <name evidence="14" type="ORF">SAMN04489832_7070</name>
</gene>
<feature type="binding site" evidence="11">
    <location>
        <position position="463"/>
    </location>
    <ligand>
        <name>FMN</name>
        <dbReference type="ChEBI" id="CHEBI:58210"/>
    </ligand>
</feature>
<keyword evidence="15" id="KW-1185">Reference proteome</keyword>
<keyword evidence="10 11" id="KW-0456">Lyase</keyword>
<dbReference type="NCBIfam" id="NF003793">
    <property type="entry name" value="PRK05382.1"/>
    <property type="match status" value="1"/>
</dbReference>
<comment type="similarity">
    <text evidence="2 11 12">Belongs to the chorismate synthase family.</text>
</comment>
<comment type="function">
    <text evidence="11">Catalyzes the anti-1,4-elimination of the C-3 phosphate and the C-6 proR hydrogen from 5-enolpyruvylshikimate-3-phosphate (EPSP) to yield chorismate, which is the branch point compound that serves as the starting substrate for the three terminal pathways of aromatic amino acid biosynthesis. This reaction introduces a second double bond into the aromatic ring system.</text>
</comment>